<organism evidence="1 2">
    <name type="scientific">Roseibium album</name>
    <dbReference type="NCBI Taxonomy" id="311410"/>
    <lineage>
        <taxon>Bacteria</taxon>
        <taxon>Pseudomonadati</taxon>
        <taxon>Pseudomonadota</taxon>
        <taxon>Alphaproteobacteria</taxon>
        <taxon>Hyphomicrobiales</taxon>
        <taxon>Stappiaceae</taxon>
        <taxon>Roseibium</taxon>
    </lineage>
</organism>
<accession>A0A0M7A5X9</accession>
<dbReference type="Proteomes" id="UP000049983">
    <property type="component" value="Unassembled WGS sequence"/>
</dbReference>
<gene>
    <name evidence="1" type="ORF">LA5096_03073</name>
</gene>
<proteinExistence type="predicted"/>
<evidence type="ECO:0000313" key="2">
    <source>
        <dbReference type="Proteomes" id="UP000049983"/>
    </source>
</evidence>
<sequence>MNFGAGCQLMICMAGIRIGSSVPAVRRRCRVIQSFLYWQEFRSRSDTGRLFSNRKKGVLAAIRLAFVNEDEFLQLVIHEFAQAHEAVSIAIKKGNRVREGQFLLR</sequence>
<reference evidence="2" key="1">
    <citation type="submission" date="2015-07" db="EMBL/GenBank/DDBJ databases">
        <authorList>
            <person name="Rodrigo-Torres Lidia"/>
            <person name="Arahal R.David."/>
        </authorList>
    </citation>
    <scope>NUCLEOTIDE SEQUENCE [LARGE SCALE GENOMIC DNA]</scope>
    <source>
        <strain evidence="2">CECT 5096</strain>
    </source>
</reference>
<name>A0A0M7A5X9_9HYPH</name>
<keyword evidence="2" id="KW-1185">Reference proteome</keyword>
<evidence type="ECO:0000313" key="1">
    <source>
        <dbReference type="EMBL" id="CTQ71837.1"/>
    </source>
</evidence>
<dbReference type="EMBL" id="CXWC01000010">
    <property type="protein sequence ID" value="CTQ71837.1"/>
    <property type="molecule type" value="Genomic_DNA"/>
</dbReference>
<dbReference type="AlphaFoldDB" id="A0A0M7A5X9"/>
<protein>
    <submittedName>
        <fullName evidence="1">Uncharacterized protein</fullName>
    </submittedName>
</protein>